<evidence type="ECO:0000313" key="4">
    <source>
        <dbReference type="EMBL" id="RGR67263.1"/>
    </source>
</evidence>
<dbReference type="GeneID" id="83017106"/>
<comment type="caution">
    <text evidence="4">The sequence shown here is derived from an EMBL/GenBank/DDBJ whole genome shotgun (WGS) entry which is preliminary data.</text>
</comment>
<dbReference type="SUPFAM" id="SSF53613">
    <property type="entry name" value="Ribokinase-like"/>
    <property type="match status" value="1"/>
</dbReference>
<dbReference type="Pfam" id="PF00294">
    <property type="entry name" value="PfkB"/>
    <property type="match status" value="1"/>
</dbReference>
<evidence type="ECO:0000313" key="5">
    <source>
        <dbReference type="Proteomes" id="UP000284178"/>
    </source>
</evidence>
<dbReference type="InterPro" id="IPR011611">
    <property type="entry name" value="PfkB_dom"/>
</dbReference>
<keyword evidence="1" id="KW-0808">Transferase</keyword>
<feature type="domain" description="Carbohydrate kinase PfkB" evidence="3">
    <location>
        <begin position="2"/>
        <end position="288"/>
    </location>
</feature>
<protein>
    <submittedName>
        <fullName evidence="4">Kinase</fullName>
    </submittedName>
</protein>
<dbReference type="CDD" id="cd01941">
    <property type="entry name" value="YeiC_kinase_like"/>
    <property type="match status" value="1"/>
</dbReference>
<keyword evidence="5" id="KW-1185">Reference proteome</keyword>
<gene>
    <name evidence="4" type="ORF">DWY25_17055</name>
</gene>
<dbReference type="Proteomes" id="UP000284178">
    <property type="component" value="Unassembled WGS sequence"/>
</dbReference>
<dbReference type="AlphaFoldDB" id="A0A412FGE8"/>
<evidence type="ECO:0000259" key="3">
    <source>
        <dbReference type="Pfam" id="PF00294"/>
    </source>
</evidence>
<evidence type="ECO:0000256" key="2">
    <source>
        <dbReference type="ARBA" id="ARBA00022777"/>
    </source>
</evidence>
<accession>A0A412FGE8</accession>
<dbReference type="RefSeq" id="WP_117896261.1">
    <property type="nucleotide sequence ID" value="NZ_CABJCV010000033.1"/>
</dbReference>
<name>A0A412FGE8_9FIRM</name>
<proteinExistence type="predicted"/>
<sequence length="314" mass="33981">MSRFVVIGGANVDIMGIADHPLRPQDSNPGTIRTMLGGVGRNLAENLARLGENVSLVSVVGDDSFGRWILEQGQACGVDMRWVQSLPDQRTSAFLAILDPDHDLHSAIADMTILNQLDQACLRPVLNSLQPEDLLLWDTNLNPELIHWIANQAPCPLAMDPLSASKSEKARPVLSRLTYFKPNRAEAERLCGFAIPTPAKIRAALDWFAKQGVEETVLSLGAQGTAVGTGQQRLLMTLDPLEPVNTTGAGDCFFAVYVSLRTQGASIADAAECAAAGAALTLSDPLSVSPLLNRQALTLWRSRLHCRWLDLNQV</sequence>
<reference evidence="4 5" key="1">
    <citation type="submission" date="2018-08" db="EMBL/GenBank/DDBJ databases">
        <title>A genome reference for cultivated species of the human gut microbiota.</title>
        <authorList>
            <person name="Zou Y."/>
            <person name="Xue W."/>
            <person name="Luo G."/>
        </authorList>
    </citation>
    <scope>NUCLEOTIDE SEQUENCE [LARGE SCALE GENOMIC DNA]</scope>
    <source>
        <strain evidence="4 5">AF24-29</strain>
    </source>
</reference>
<dbReference type="EMBL" id="QRUP01000033">
    <property type="protein sequence ID" value="RGR67263.1"/>
    <property type="molecule type" value="Genomic_DNA"/>
</dbReference>
<dbReference type="Gene3D" id="3.40.1190.20">
    <property type="match status" value="1"/>
</dbReference>
<keyword evidence="2 4" id="KW-0418">Kinase</keyword>
<evidence type="ECO:0000256" key="1">
    <source>
        <dbReference type="ARBA" id="ARBA00022679"/>
    </source>
</evidence>
<dbReference type="InterPro" id="IPR029056">
    <property type="entry name" value="Ribokinase-like"/>
</dbReference>
<dbReference type="GO" id="GO:0016301">
    <property type="term" value="F:kinase activity"/>
    <property type="evidence" value="ECO:0007669"/>
    <property type="project" value="UniProtKB-KW"/>
</dbReference>
<dbReference type="PANTHER" id="PTHR10584:SF166">
    <property type="entry name" value="RIBOKINASE"/>
    <property type="match status" value="1"/>
</dbReference>
<organism evidence="4 5">
    <name type="scientific">Holdemania filiformis</name>
    <dbReference type="NCBI Taxonomy" id="61171"/>
    <lineage>
        <taxon>Bacteria</taxon>
        <taxon>Bacillati</taxon>
        <taxon>Bacillota</taxon>
        <taxon>Erysipelotrichia</taxon>
        <taxon>Erysipelotrichales</taxon>
        <taxon>Erysipelotrichaceae</taxon>
        <taxon>Holdemania</taxon>
    </lineage>
</organism>
<dbReference type="PANTHER" id="PTHR10584">
    <property type="entry name" value="SUGAR KINASE"/>
    <property type="match status" value="1"/>
</dbReference>